<dbReference type="CDD" id="cd16027">
    <property type="entry name" value="SGSH"/>
    <property type="match status" value="1"/>
</dbReference>
<accession>A0ABU4GHZ2</accession>
<comment type="caution">
    <text evidence="6">The sequence shown here is derived from an EMBL/GenBank/DDBJ whole genome shotgun (WGS) entry which is preliminary data.</text>
</comment>
<dbReference type="EMBL" id="JAWONS010000096">
    <property type="protein sequence ID" value="MDW2796605.1"/>
    <property type="molecule type" value="Genomic_DNA"/>
</dbReference>
<keyword evidence="3" id="KW-0378">Hydrolase</keyword>
<dbReference type="SUPFAM" id="SSF53649">
    <property type="entry name" value="Alkaline phosphatase-like"/>
    <property type="match status" value="1"/>
</dbReference>
<dbReference type="PANTHER" id="PTHR45953:SF1">
    <property type="entry name" value="IDURONATE 2-SULFATASE"/>
    <property type="match status" value="1"/>
</dbReference>
<feature type="domain" description="Sulfatase N-terminal" evidence="5">
    <location>
        <begin position="2"/>
        <end position="288"/>
    </location>
</feature>
<proteinExistence type="inferred from homology"/>
<dbReference type="PROSITE" id="PS00523">
    <property type="entry name" value="SULFATASE_1"/>
    <property type="match status" value="1"/>
</dbReference>
<evidence type="ECO:0000256" key="3">
    <source>
        <dbReference type="ARBA" id="ARBA00022801"/>
    </source>
</evidence>
<keyword evidence="7" id="KW-1185">Reference proteome</keyword>
<evidence type="ECO:0000256" key="4">
    <source>
        <dbReference type="SAM" id="MobiDB-lite"/>
    </source>
</evidence>
<keyword evidence="2" id="KW-0479">Metal-binding</keyword>
<reference evidence="6 7" key="1">
    <citation type="submission" date="2023-10" db="EMBL/GenBank/DDBJ databases">
        <title>A novel Glycoside Hydrolase 43-Like Enzyme from Clostrdium boliviensis is an Endo-xylanase, and a Candidate for Xylooligosaccharides Production from Different Xylan Substrates.</title>
        <authorList>
            <person name="Alvarez M.T."/>
            <person name="Rocabado-Villegas L.R."/>
            <person name="Salas-Veizaga D.M."/>
            <person name="Linares-Pasten J.A."/>
            <person name="Gudmundsdottir E.E."/>
            <person name="Hreggvidsson G.O."/>
            <person name="Adlercreutz P."/>
            <person name="Nordberg Karlsson E."/>
        </authorList>
    </citation>
    <scope>NUCLEOTIDE SEQUENCE [LARGE SCALE GENOMIC DNA]</scope>
    <source>
        <strain evidence="6 7">E-1</strain>
    </source>
</reference>
<dbReference type="Pfam" id="PF00884">
    <property type="entry name" value="Sulfatase"/>
    <property type="match status" value="1"/>
</dbReference>
<evidence type="ECO:0000256" key="2">
    <source>
        <dbReference type="ARBA" id="ARBA00022723"/>
    </source>
</evidence>
<evidence type="ECO:0000313" key="7">
    <source>
        <dbReference type="Proteomes" id="UP001276854"/>
    </source>
</evidence>
<name>A0ABU4GHZ2_9CLOT</name>
<dbReference type="PANTHER" id="PTHR45953">
    <property type="entry name" value="IDURONATE 2-SULFATASE"/>
    <property type="match status" value="1"/>
</dbReference>
<dbReference type="InterPro" id="IPR024607">
    <property type="entry name" value="Sulfatase_CS"/>
</dbReference>
<dbReference type="Gene3D" id="3.40.720.10">
    <property type="entry name" value="Alkaline Phosphatase, subunit A"/>
    <property type="match status" value="1"/>
</dbReference>
<dbReference type="InterPro" id="IPR000917">
    <property type="entry name" value="Sulfatase_N"/>
</dbReference>
<organism evidence="6 7">
    <name type="scientific">Clostridium boliviensis</name>
    <dbReference type="NCBI Taxonomy" id="318465"/>
    <lineage>
        <taxon>Bacteria</taxon>
        <taxon>Bacillati</taxon>
        <taxon>Bacillota</taxon>
        <taxon>Clostridia</taxon>
        <taxon>Eubacteriales</taxon>
        <taxon>Clostridiaceae</taxon>
        <taxon>Clostridium</taxon>
    </lineage>
</organism>
<protein>
    <submittedName>
        <fullName evidence="6">Sulfatase</fullName>
    </submittedName>
</protein>
<gene>
    <name evidence="6" type="ORF">RZO55_03315</name>
</gene>
<evidence type="ECO:0000256" key="1">
    <source>
        <dbReference type="ARBA" id="ARBA00008779"/>
    </source>
</evidence>
<dbReference type="Proteomes" id="UP001276854">
    <property type="component" value="Unassembled WGS sequence"/>
</dbReference>
<evidence type="ECO:0000259" key="5">
    <source>
        <dbReference type="Pfam" id="PF00884"/>
    </source>
</evidence>
<evidence type="ECO:0000313" key="6">
    <source>
        <dbReference type="EMBL" id="MDW2796605.1"/>
    </source>
</evidence>
<feature type="region of interest" description="Disordered" evidence="4">
    <location>
        <begin position="436"/>
        <end position="455"/>
    </location>
</feature>
<dbReference type="InterPro" id="IPR017850">
    <property type="entry name" value="Alkaline_phosphatase_core_sf"/>
</dbReference>
<dbReference type="RefSeq" id="WP_318062868.1">
    <property type="nucleotide sequence ID" value="NZ_JAWONS010000096.1"/>
</dbReference>
<comment type="similarity">
    <text evidence="1">Belongs to the sulfatase family.</text>
</comment>
<sequence length="455" mass="52124">MNIVYIHTHDSGRVMSPYGYRTVTPHLEKFAEDSLTFENCYCAGPTCSPSRAAMLTGMYPHQSGMLGLTQRGFSIDYSKHLVQFLNRNGYHTALSGIQHESGWYLDIEGNGKRIGYQEVLTASNAGIRDEDLIYWDKKNARKACEWLKDYKGEKPFFLSYGMFSTHRVFPDKIDGEISEGMAVPPYPIHNNPDTRHDYARYLTSLKSADECFGQVLNSIRETGHMEDTVILFTTDHGLAAPYCKCTLFDSGIGVSFIMRVPGSPANGAVSQALISQVDLFPTLCDLLNLEKPEYLEGISFADRFLDPCRKSRDEIYAEINFHTSYEPARCIRTERYKYIRYYDQDYLKINKSNIDESEMKDYYMSHDLEQQIKYGEGLYDLLYDPGERNNLVGNETYLNILRDLKQRLDAQMNKTGDFLLKGHPEIQKNWKVNKKECQKASSKNPDDYISLGASK</sequence>